<gene>
    <name evidence="1" type="ORF">SBRCBS47491_004266</name>
</gene>
<evidence type="ECO:0000313" key="1">
    <source>
        <dbReference type="EMBL" id="CAK7220667.1"/>
    </source>
</evidence>
<dbReference type="SUPFAM" id="SSF69118">
    <property type="entry name" value="AhpD-like"/>
    <property type="match status" value="1"/>
</dbReference>
<name>A0ABP0BMB5_9PEZI</name>
<reference evidence="1 2" key="1">
    <citation type="submission" date="2024-01" db="EMBL/GenBank/DDBJ databases">
        <authorList>
            <person name="Allen C."/>
            <person name="Tagirdzhanova G."/>
        </authorList>
    </citation>
    <scope>NUCLEOTIDE SEQUENCE [LARGE SCALE GENOMIC DNA]</scope>
</reference>
<dbReference type="InterPro" id="IPR029032">
    <property type="entry name" value="AhpD-like"/>
</dbReference>
<evidence type="ECO:0008006" key="3">
    <source>
        <dbReference type="Google" id="ProtNLM"/>
    </source>
</evidence>
<keyword evidence="2" id="KW-1185">Reference proteome</keyword>
<comment type="caution">
    <text evidence="1">The sequence shown here is derived from an EMBL/GenBank/DDBJ whole genome shotgun (WGS) entry which is preliminary data.</text>
</comment>
<accession>A0ABP0BMB5</accession>
<proteinExistence type="predicted"/>
<sequence>MLEQRGFHDGAALNTRRQIGPEDEIAAQEFLKNQYSSSADPNLKNLLGVYSSDFDRVVQTVALGYCHVGTTKTGVLKAHETELVLAAAIAGSGATRSAIIHGKAALVAGNSVAALRATYEMAETINKWNNVAFVLVVAEDLATGLSGGR</sequence>
<organism evidence="1 2">
    <name type="scientific">Sporothrix bragantina</name>
    <dbReference type="NCBI Taxonomy" id="671064"/>
    <lineage>
        <taxon>Eukaryota</taxon>
        <taxon>Fungi</taxon>
        <taxon>Dikarya</taxon>
        <taxon>Ascomycota</taxon>
        <taxon>Pezizomycotina</taxon>
        <taxon>Sordariomycetes</taxon>
        <taxon>Sordariomycetidae</taxon>
        <taxon>Ophiostomatales</taxon>
        <taxon>Ophiostomataceae</taxon>
        <taxon>Sporothrix</taxon>
    </lineage>
</organism>
<dbReference type="Proteomes" id="UP001642406">
    <property type="component" value="Unassembled WGS sequence"/>
</dbReference>
<dbReference type="Gene3D" id="1.20.1290.10">
    <property type="entry name" value="AhpD-like"/>
    <property type="match status" value="1"/>
</dbReference>
<evidence type="ECO:0000313" key="2">
    <source>
        <dbReference type="Proteomes" id="UP001642406"/>
    </source>
</evidence>
<protein>
    <recommendedName>
        <fullName evidence="3">Carboxymuconolactone decarboxylase-like domain-containing protein</fullName>
    </recommendedName>
</protein>
<dbReference type="EMBL" id="CAWUHC010000031">
    <property type="protein sequence ID" value="CAK7220667.1"/>
    <property type="molecule type" value="Genomic_DNA"/>
</dbReference>